<evidence type="ECO:0000313" key="3">
    <source>
        <dbReference type="Proteomes" id="UP001596972"/>
    </source>
</evidence>
<dbReference type="EMBL" id="JBHTJA010000095">
    <property type="protein sequence ID" value="MFD0904684.1"/>
    <property type="molecule type" value="Genomic_DNA"/>
</dbReference>
<feature type="domain" description="Aminoglycoside phosphotransferase" evidence="1">
    <location>
        <begin position="49"/>
        <end position="284"/>
    </location>
</feature>
<gene>
    <name evidence="2" type="ORF">ACFQ11_30175</name>
</gene>
<dbReference type="Gene3D" id="3.30.200.20">
    <property type="entry name" value="Phosphorylase Kinase, domain 1"/>
    <property type="match status" value="1"/>
</dbReference>
<dbReference type="InterPro" id="IPR011009">
    <property type="entry name" value="Kinase-like_dom_sf"/>
</dbReference>
<name>A0ABW3EW40_9ACTN</name>
<proteinExistence type="predicted"/>
<dbReference type="CDD" id="cd05154">
    <property type="entry name" value="ACAD10_11_N-like"/>
    <property type="match status" value="1"/>
</dbReference>
<dbReference type="InterPro" id="IPR041726">
    <property type="entry name" value="ACAD10_11_N"/>
</dbReference>
<accession>A0ABW3EW40</accession>
<organism evidence="2 3">
    <name type="scientific">Actinomadura sediminis</name>
    <dbReference type="NCBI Taxonomy" id="1038904"/>
    <lineage>
        <taxon>Bacteria</taxon>
        <taxon>Bacillati</taxon>
        <taxon>Actinomycetota</taxon>
        <taxon>Actinomycetes</taxon>
        <taxon>Streptosporangiales</taxon>
        <taxon>Thermomonosporaceae</taxon>
        <taxon>Actinomadura</taxon>
    </lineage>
</organism>
<dbReference type="PANTHER" id="PTHR21310">
    <property type="entry name" value="AMINOGLYCOSIDE PHOSPHOTRANSFERASE-RELATED-RELATED"/>
    <property type="match status" value="1"/>
</dbReference>
<dbReference type="Gene3D" id="3.90.1200.10">
    <property type="match status" value="1"/>
</dbReference>
<reference evidence="3" key="1">
    <citation type="journal article" date="2019" name="Int. J. Syst. Evol. Microbiol.">
        <title>The Global Catalogue of Microorganisms (GCM) 10K type strain sequencing project: providing services to taxonomists for standard genome sequencing and annotation.</title>
        <authorList>
            <consortium name="The Broad Institute Genomics Platform"/>
            <consortium name="The Broad Institute Genome Sequencing Center for Infectious Disease"/>
            <person name="Wu L."/>
            <person name="Ma J."/>
        </authorList>
    </citation>
    <scope>NUCLEOTIDE SEQUENCE [LARGE SCALE GENOMIC DNA]</scope>
    <source>
        <strain evidence="3">JCM 31202</strain>
    </source>
</reference>
<evidence type="ECO:0000313" key="2">
    <source>
        <dbReference type="EMBL" id="MFD0904684.1"/>
    </source>
</evidence>
<dbReference type="InterPro" id="IPR002575">
    <property type="entry name" value="Aminoglycoside_PTrfase"/>
</dbReference>
<dbReference type="SUPFAM" id="SSF56112">
    <property type="entry name" value="Protein kinase-like (PK-like)"/>
    <property type="match status" value="1"/>
</dbReference>
<dbReference type="InterPro" id="IPR051678">
    <property type="entry name" value="AGP_Transferase"/>
</dbReference>
<comment type="caution">
    <text evidence="2">The sequence shown here is derived from an EMBL/GenBank/DDBJ whole genome shotgun (WGS) entry which is preliminary data.</text>
</comment>
<dbReference type="RefSeq" id="WP_378304802.1">
    <property type="nucleotide sequence ID" value="NZ_JBHTJA010000095.1"/>
</dbReference>
<dbReference type="Pfam" id="PF01636">
    <property type="entry name" value="APH"/>
    <property type="match status" value="1"/>
</dbReference>
<keyword evidence="3" id="KW-1185">Reference proteome</keyword>
<dbReference type="PANTHER" id="PTHR21310:SF40">
    <property type="entry name" value="AMINOGLYCOSIDE PHOSPHOTRANSFERASE DOMAIN-CONTAINING PROTEIN-RELATED"/>
    <property type="match status" value="1"/>
</dbReference>
<dbReference type="Proteomes" id="UP001596972">
    <property type="component" value="Unassembled WGS sequence"/>
</dbReference>
<protein>
    <submittedName>
        <fullName evidence="2">Phosphotransferase family protein</fullName>
    </submittedName>
</protein>
<evidence type="ECO:0000259" key="1">
    <source>
        <dbReference type="Pfam" id="PF01636"/>
    </source>
</evidence>
<sequence>MTVTLRYHAMSKGPAVQQPEQIDRTLVDFQVLAGWMDARGLPEGPFEDVAPLTGGTQNTLIRFRRGGREYVLRRGPAHLRARTNDVLRREARVLGALDGTDVPAPRLVAACPDESVMNGAVFYLMTPVDGFNASVTLPEPHAKDASVRHEMGLNAARALAALGAVDHEAVGLADFGKPAGFLERQVGRWTSELESYGALDGYPGPDIPGLDDVARWLEERRPATWRPGIMHGDYHLANLMYSPTGPEIAAIVDWEMCTIGDPLLDLGWLLATWPDRDDESAALAGPLGSAGGLPGADELVDAYAGRADAVTGRDLSSIRWYAVLACFKLGIVLEGTHARACAGKAPRETGDLLHSITLGLFRRAQAFIASA</sequence>